<accession>A0AA90NL21</accession>
<proteinExistence type="predicted"/>
<protein>
    <submittedName>
        <fullName evidence="1">Uncharacterized protein</fullName>
    </submittedName>
</protein>
<sequence>MIICTAPIISLELKRCHLGPCHAEETYRNSLQRRKAATKSHTVSRQVKLQLGLGFILEQIAGRMKLELYNEPIGYQTVYLLINKNQRYSLLLLNGKRYRQATSGY</sequence>
<organism evidence="1 2">
    <name type="scientific">Candidatus Endonucleibacter bathymodioli</name>
    <dbReference type="NCBI Taxonomy" id="539814"/>
    <lineage>
        <taxon>Bacteria</taxon>
        <taxon>Pseudomonadati</taxon>
        <taxon>Pseudomonadota</taxon>
        <taxon>Gammaproteobacteria</taxon>
        <taxon>Oceanospirillales</taxon>
        <taxon>Endozoicomonadaceae</taxon>
        <taxon>Candidatus Endonucleibacter</taxon>
    </lineage>
</organism>
<name>A0AA90NL21_9GAMM</name>
<gene>
    <name evidence="1" type="ORF">QS748_06770</name>
</gene>
<comment type="caution">
    <text evidence="1">The sequence shown here is derived from an EMBL/GenBank/DDBJ whole genome shotgun (WGS) entry which is preliminary data.</text>
</comment>
<evidence type="ECO:0000313" key="2">
    <source>
        <dbReference type="Proteomes" id="UP001178148"/>
    </source>
</evidence>
<reference evidence="1 2" key="1">
    <citation type="journal article" date="2023" name="bioRxiv">
        <title>An intranuclear bacterial parasite of deep-sea mussels expresses apoptosis inhibitors acquired from its host.</title>
        <authorList>
            <person name="Gonzalez Porras M.A."/>
            <person name="Assie A."/>
            <person name="Tietjen M."/>
            <person name="Violette M."/>
            <person name="Kleiner M."/>
            <person name="Gruber-Vodicka H."/>
            <person name="Dubilier N."/>
            <person name="Leisch N."/>
        </authorList>
    </citation>
    <scope>NUCLEOTIDE SEQUENCE [LARGE SCALE GENOMIC DNA]</scope>
    <source>
        <strain evidence="1">IAP13</strain>
    </source>
</reference>
<dbReference type="EMBL" id="JASXSV010000008">
    <property type="protein sequence ID" value="MDP0588894.1"/>
    <property type="molecule type" value="Genomic_DNA"/>
</dbReference>
<evidence type="ECO:0000313" key="1">
    <source>
        <dbReference type="EMBL" id="MDP0588894.1"/>
    </source>
</evidence>
<dbReference type="AlphaFoldDB" id="A0AA90NL21"/>
<dbReference type="Proteomes" id="UP001178148">
    <property type="component" value="Unassembled WGS sequence"/>
</dbReference>
<keyword evidence="2" id="KW-1185">Reference proteome</keyword>